<evidence type="ECO:0000256" key="1">
    <source>
        <dbReference type="SAM" id="MobiDB-lite"/>
    </source>
</evidence>
<dbReference type="Pfam" id="PF12118">
    <property type="entry name" value="SprA-related"/>
    <property type="match status" value="1"/>
</dbReference>
<gene>
    <name evidence="2" type="ORF">AAY24_05250</name>
</gene>
<reference evidence="2 3" key="1">
    <citation type="journal article" date="2015" name="Genome Announc.">
        <title>Complete Genome Sequence of Sedimenticola thiotaurini Strain SIP-G1, a Polyphosphate- and Polyhydroxyalkanoate-Accumulating Sulfur-Oxidizing Gammaproteobacterium Isolated from Salt Marsh Sediments.</title>
        <authorList>
            <person name="Flood B.E."/>
            <person name="Jones D.S."/>
            <person name="Bailey J.V."/>
        </authorList>
    </citation>
    <scope>NUCLEOTIDE SEQUENCE [LARGE SCALE GENOMIC DNA]</scope>
    <source>
        <strain evidence="2 3">SIP-G1</strain>
    </source>
</reference>
<feature type="region of interest" description="Disordered" evidence="1">
    <location>
        <begin position="1"/>
        <end position="26"/>
    </location>
</feature>
<evidence type="ECO:0000313" key="3">
    <source>
        <dbReference type="Proteomes" id="UP000034410"/>
    </source>
</evidence>
<dbReference type="Proteomes" id="UP000034410">
    <property type="component" value="Chromosome"/>
</dbReference>
<protein>
    <recommendedName>
        <fullName evidence="4">Catalase</fullName>
    </recommendedName>
</protein>
<accession>A0A0F7K0P4</accession>
<proteinExistence type="predicted"/>
<dbReference type="PATRIC" id="fig|1543721.4.peg.1087"/>
<sequence>MITAPEPASATRPSDRTDSPTETDSADYQALRALQQRDREVRAHEQAHLSAAGRFAVSGANFDFQRGPDGRLYAVGGDVRIDASPVPGDPQATLEKAEALHRAALAPSEPSAQDRRVAAQASRMAAAARAEIQQAARENLATTGPADETGTTRLENRLASSGAVSLKSESIEELDLLI</sequence>
<dbReference type="InterPro" id="IPR021973">
    <property type="entry name" value="SprA-related"/>
</dbReference>
<keyword evidence="3" id="KW-1185">Reference proteome</keyword>
<dbReference type="AlphaFoldDB" id="A0A0F7K0P4"/>
<evidence type="ECO:0000313" key="2">
    <source>
        <dbReference type="EMBL" id="AKH22066.1"/>
    </source>
</evidence>
<dbReference type="KEGG" id="seds:AAY24_05250"/>
<evidence type="ECO:0008006" key="4">
    <source>
        <dbReference type="Google" id="ProtNLM"/>
    </source>
</evidence>
<organism evidence="2 3">
    <name type="scientific">Sedimenticola thiotaurini</name>
    <dbReference type="NCBI Taxonomy" id="1543721"/>
    <lineage>
        <taxon>Bacteria</taxon>
        <taxon>Pseudomonadati</taxon>
        <taxon>Pseudomonadota</taxon>
        <taxon>Gammaproteobacteria</taxon>
        <taxon>Chromatiales</taxon>
        <taxon>Sedimenticolaceae</taxon>
        <taxon>Sedimenticola</taxon>
    </lineage>
</organism>
<name>A0A0F7K0P4_9GAMM</name>
<dbReference type="EMBL" id="CP011412">
    <property type="protein sequence ID" value="AKH22066.1"/>
    <property type="molecule type" value="Genomic_DNA"/>
</dbReference>